<dbReference type="SUPFAM" id="SSF50630">
    <property type="entry name" value="Acid proteases"/>
    <property type="match status" value="1"/>
</dbReference>
<dbReference type="Gene3D" id="3.10.450.50">
    <property type="match status" value="1"/>
</dbReference>
<dbReference type="Pfam" id="PF02810">
    <property type="entry name" value="SEC-C"/>
    <property type="match status" value="1"/>
</dbReference>
<evidence type="ECO:0008006" key="2">
    <source>
        <dbReference type="Google" id="ProtNLM"/>
    </source>
</evidence>
<dbReference type="EMBL" id="SNRY01002009">
    <property type="protein sequence ID" value="KAA6327344.1"/>
    <property type="molecule type" value="Genomic_DNA"/>
</dbReference>
<dbReference type="InterPro" id="IPR004027">
    <property type="entry name" value="SEC_C_motif"/>
</dbReference>
<proteinExistence type="predicted"/>
<evidence type="ECO:0000313" key="1">
    <source>
        <dbReference type="EMBL" id="KAA6327344.1"/>
    </source>
</evidence>
<organism evidence="1">
    <name type="scientific">termite gut metagenome</name>
    <dbReference type="NCBI Taxonomy" id="433724"/>
    <lineage>
        <taxon>unclassified sequences</taxon>
        <taxon>metagenomes</taxon>
        <taxon>organismal metagenomes</taxon>
    </lineage>
</organism>
<dbReference type="AlphaFoldDB" id="A0A5J4R1W9"/>
<name>A0A5J4R1W9_9ZZZZ</name>
<comment type="caution">
    <text evidence="1">The sequence shown here is derived from an EMBL/GenBank/DDBJ whole genome shotgun (WGS) entry which is preliminary data.</text>
</comment>
<sequence>MSLLAPRSFTIEYPYVVDRLHTQCGISKAFNPAISKGSHPKIESFTGLWDTGATNSVITKIVVDKLGLVPTGMERVFHAGGESIVNTYLVNILLPNQVVVYSRCVTEGIINGADVLIGMDIIARGDFTVSSKGGKTKFCFQLPSTHDFDFAQEEKDKFHTPFMRDKLPERNDPCHCGSGKKYKNCHGK</sequence>
<reference evidence="1" key="1">
    <citation type="submission" date="2019-03" db="EMBL/GenBank/DDBJ databases">
        <title>Single cell metagenomics reveals metabolic interactions within the superorganism composed of flagellate Streblomastix strix and complex community of Bacteroidetes bacteria on its surface.</title>
        <authorList>
            <person name="Treitli S.C."/>
            <person name="Kolisko M."/>
            <person name="Husnik F."/>
            <person name="Keeling P."/>
            <person name="Hampl V."/>
        </authorList>
    </citation>
    <scope>NUCLEOTIDE SEQUENCE</scope>
    <source>
        <strain evidence="1">STM</strain>
    </source>
</reference>
<dbReference type="InterPro" id="IPR021109">
    <property type="entry name" value="Peptidase_aspartic_dom_sf"/>
</dbReference>
<gene>
    <name evidence="1" type="ORF">EZS27_023669</name>
</gene>
<dbReference type="SUPFAM" id="SSF103642">
    <property type="entry name" value="Sec-C motif"/>
    <property type="match status" value="1"/>
</dbReference>
<accession>A0A5J4R1W9</accession>
<dbReference type="Gene3D" id="2.40.70.10">
    <property type="entry name" value="Acid Proteases"/>
    <property type="match status" value="1"/>
</dbReference>
<protein>
    <recommendedName>
        <fullName evidence="2">Protein translocase subunit SecA</fullName>
    </recommendedName>
</protein>